<reference evidence="2 3" key="1">
    <citation type="journal article" date="2019" name="Genome Biol. Evol.">
        <title>Day and night: Metabolic profiles and evolutionary relationships of six axenic non-marine cyanobacteria.</title>
        <authorList>
            <person name="Will S.E."/>
            <person name="Henke P."/>
            <person name="Boedeker C."/>
            <person name="Huang S."/>
            <person name="Brinkmann H."/>
            <person name="Rohde M."/>
            <person name="Jarek M."/>
            <person name="Friedl T."/>
            <person name="Seufert S."/>
            <person name="Schumacher M."/>
            <person name="Overmann J."/>
            <person name="Neumann-Schaal M."/>
            <person name="Petersen J."/>
        </authorList>
    </citation>
    <scope>NUCLEOTIDE SEQUENCE [LARGE SCALE GENOMIC DNA]</scope>
    <source>
        <strain evidence="2 3">PCC 6912</strain>
    </source>
</reference>
<keyword evidence="1" id="KW-1133">Transmembrane helix</keyword>
<comment type="caution">
    <text evidence="2">The sequence shown here is derived from an EMBL/GenBank/DDBJ whole genome shotgun (WGS) entry which is preliminary data.</text>
</comment>
<sequence>MNQIQQVKDTLARAKTKADLEAVETLIDTQERFFDIKDFRKLEEAKTWLSNFVANFEKRTIMQAQAARYSRRLGLLKRSIKWNLGALVAGVLFIYIWHGTGWLRL</sequence>
<dbReference type="EMBL" id="RSCJ01000026">
    <property type="protein sequence ID" value="RUR75145.1"/>
    <property type="molecule type" value="Genomic_DNA"/>
</dbReference>
<proteinExistence type="predicted"/>
<accession>A0A3S1ABU8</accession>
<protein>
    <submittedName>
        <fullName evidence="2">Uncharacterized protein</fullName>
    </submittedName>
</protein>
<evidence type="ECO:0000313" key="3">
    <source>
        <dbReference type="Proteomes" id="UP000268857"/>
    </source>
</evidence>
<feature type="transmembrane region" description="Helical" evidence="1">
    <location>
        <begin position="80"/>
        <end position="98"/>
    </location>
</feature>
<evidence type="ECO:0000313" key="2">
    <source>
        <dbReference type="EMBL" id="RUR75145.1"/>
    </source>
</evidence>
<keyword evidence="1" id="KW-0812">Transmembrane</keyword>
<keyword evidence="3" id="KW-1185">Reference proteome</keyword>
<gene>
    <name evidence="2" type="ORF">PCC6912_49880</name>
</gene>
<keyword evidence="1" id="KW-0472">Membrane</keyword>
<dbReference type="AlphaFoldDB" id="A0A3S1ABU8"/>
<organism evidence="2 3">
    <name type="scientific">Chlorogloeopsis fritschii PCC 6912</name>
    <dbReference type="NCBI Taxonomy" id="211165"/>
    <lineage>
        <taxon>Bacteria</taxon>
        <taxon>Bacillati</taxon>
        <taxon>Cyanobacteriota</taxon>
        <taxon>Cyanophyceae</taxon>
        <taxon>Nostocales</taxon>
        <taxon>Chlorogloeopsidaceae</taxon>
        <taxon>Chlorogloeopsis</taxon>
    </lineage>
</organism>
<dbReference type="Proteomes" id="UP000268857">
    <property type="component" value="Unassembled WGS sequence"/>
</dbReference>
<evidence type="ECO:0000256" key="1">
    <source>
        <dbReference type="SAM" id="Phobius"/>
    </source>
</evidence>
<name>A0A3S1ABU8_CHLFR</name>